<reference evidence="1" key="1">
    <citation type="submission" date="2014-09" db="EMBL/GenBank/DDBJ databases">
        <authorList>
            <person name="Magalhaes I.L.F."/>
            <person name="Oliveira U."/>
            <person name="Santos F.R."/>
            <person name="Vidigal T.H.D.A."/>
            <person name="Brescovit A.D."/>
            <person name="Santos A.J."/>
        </authorList>
    </citation>
    <scope>NUCLEOTIDE SEQUENCE</scope>
    <source>
        <tissue evidence="1">Shoot tissue taken approximately 20 cm above the soil surface</tissue>
    </source>
</reference>
<name>A0A0A9G942_ARUDO</name>
<accession>A0A0A9G942</accession>
<dbReference type="AlphaFoldDB" id="A0A0A9G942"/>
<evidence type="ECO:0000313" key="1">
    <source>
        <dbReference type="EMBL" id="JAE19974.1"/>
    </source>
</evidence>
<proteinExistence type="predicted"/>
<dbReference type="EMBL" id="GBRH01177922">
    <property type="protein sequence ID" value="JAE19974.1"/>
    <property type="molecule type" value="Transcribed_RNA"/>
</dbReference>
<protein>
    <submittedName>
        <fullName evidence="1">Uncharacterized protein</fullName>
    </submittedName>
</protein>
<reference evidence="1" key="2">
    <citation type="journal article" date="2015" name="Data Brief">
        <title>Shoot transcriptome of the giant reed, Arundo donax.</title>
        <authorList>
            <person name="Barrero R.A."/>
            <person name="Guerrero F.D."/>
            <person name="Moolhuijzen P."/>
            <person name="Goolsby J.A."/>
            <person name="Tidwell J."/>
            <person name="Bellgard S.E."/>
            <person name="Bellgard M.I."/>
        </authorList>
    </citation>
    <scope>NUCLEOTIDE SEQUENCE</scope>
    <source>
        <tissue evidence="1">Shoot tissue taken approximately 20 cm above the soil surface</tissue>
    </source>
</reference>
<organism evidence="1">
    <name type="scientific">Arundo donax</name>
    <name type="common">Giant reed</name>
    <name type="synonym">Donax arundinaceus</name>
    <dbReference type="NCBI Taxonomy" id="35708"/>
    <lineage>
        <taxon>Eukaryota</taxon>
        <taxon>Viridiplantae</taxon>
        <taxon>Streptophyta</taxon>
        <taxon>Embryophyta</taxon>
        <taxon>Tracheophyta</taxon>
        <taxon>Spermatophyta</taxon>
        <taxon>Magnoliopsida</taxon>
        <taxon>Liliopsida</taxon>
        <taxon>Poales</taxon>
        <taxon>Poaceae</taxon>
        <taxon>PACMAD clade</taxon>
        <taxon>Arundinoideae</taxon>
        <taxon>Arundineae</taxon>
        <taxon>Arundo</taxon>
    </lineage>
</organism>
<sequence length="34" mass="4051">MRGKTIFTYESKGSKPIWHPYLRTNMASTKHLRN</sequence>